<dbReference type="SMART" id="SM00849">
    <property type="entry name" value="Lactamase_B"/>
    <property type="match status" value="1"/>
</dbReference>
<proteinExistence type="predicted"/>
<sequence>MISFIAGGGAAEIGASFYVLRLGDTFIGVDCGFRPTAANHDPWNVEKIMPNFDVCPKLDYLFLTHGHLDHVGAAPCLLERFKNLRIFTTEPTKFIALAQWHETLKIAERDKTPPPFSGDSVHSIASKIRVLEVNSEKNFGEFSVTAIPAGHILGAVSLLFNYKGKRIFFSGDISFQDQELIKGAKHDFQVDYLISEATYAGKSRRDRREERDRFLGDVRQIINNRGRVLIPSFSIGRAQEIFEMLRKSDIAELAPIYIDGAARSMTDIHQVFLPHKINRHVNKHYVENVAHRLKIFEQKPCVVIASSGMLSGGASVGYARNWLGQEENAILFPGYIDPFSPGYAVLTTDHGDSVALPEKNRTIRAYIKRCRTDQYHLSAHADQSELLMMRETLNPQFTILVHGEPEDMEKMIAENALGSIFTPKNGEEIVLE</sequence>
<dbReference type="Pfam" id="PF10996">
    <property type="entry name" value="Beta-Casp"/>
    <property type="match status" value="1"/>
</dbReference>
<evidence type="ECO:0000313" key="5">
    <source>
        <dbReference type="Proteomes" id="UP000034644"/>
    </source>
</evidence>
<dbReference type="InterPro" id="IPR011108">
    <property type="entry name" value="RMMBL"/>
</dbReference>
<dbReference type="PANTHER" id="PTHR11203">
    <property type="entry name" value="CLEAVAGE AND POLYADENYLATION SPECIFICITY FACTOR FAMILY MEMBER"/>
    <property type="match status" value="1"/>
</dbReference>
<dbReference type="Pfam" id="PF12706">
    <property type="entry name" value="Lactamase_B_2"/>
    <property type="match status" value="1"/>
</dbReference>
<keyword evidence="1" id="KW-0378">Hydrolase</keyword>
<dbReference type="SMART" id="SM01027">
    <property type="entry name" value="Beta-Casp"/>
    <property type="match status" value="1"/>
</dbReference>
<dbReference type="GO" id="GO:0016787">
    <property type="term" value="F:hydrolase activity"/>
    <property type="evidence" value="ECO:0007669"/>
    <property type="project" value="UniProtKB-KW"/>
</dbReference>
<gene>
    <name evidence="4" type="ORF">UX27_C0044G0003</name>
</gene>
<dbReference type="SUPFAM" id="SSF56281">
    <property type="entry name" value="Metallo-hydrolase/oxidoreductase"/>
    <property type="match status" value="1"/>
</dbReference>
<dbReference type="Gene3D" id="3.40.50.10890">
    <property type="match status" value="1"/>
</dbReference>
<dbReference type="Pfam" id="PF07521">
    <property type="entry name" value="RMMBL"/>
    <property type="match status" value="1"/>
</dbReference>
<dbReference type="AlphaFoldDB" id="A0A0G1N9G3"/>
<dbReference type="InterPro" id="IPR050698">
    <property type="entry name" value="MBL"/>
</dbReference>
<reference evidence="4 5" key="1">
    <citation type="journal article" date="2015" name="Nature">
        <title>rRNA introns, odd ribosomes, and small enigmatic genomes across a large radiation of phyla.</title>
        <authorList>
            <person name="Brown C.T."/>
            <person name="Hug L.A."/>
            <person name="Thomas B.C."/>
            <person name="Sharon I."/>
            <person name="Castelle C.J."/>
            <person name="Singh A."/>
            <person name="Wilkins M.J."/>
            <person name="Williams K.H."/>
            <person name="Banfield J.F."/>
        </authorList>
    </citation>
    <scope>NUCLEOTIDE SEQUENCE [LARGE SCALE GENOMIC DNA]</scope>
</reference>
<dbReference type="InterPro" id="IPR001279">
    <property type="entry name" value="Metallo-B-lactamas"/>
</dbReference>
<evidence type="ECO:0000313" key="4">
    <source>
        <dbReference type="EMBL" id="KKU16982.1"/>
    </source>
</evidence>
<feature type="domain" description="Metallo-beta-lactamase" evidence="2">
    <location>
        <begin position="14"/>
        <end position="218"/>
    </location>
</feature>
<comment type="caution">
    <text evidence="4">The sequence shown here is derived from an EMBL/GenBank/DDBJ whole genome shotgun (WGS) entry which is preliminary data.</text>
</comment>
<dbReference type="InterPro" id="IPR036866">
    <property type="entry name" value="RibonucZ/Hydroxyglut_hydro"/>
</dbReference>
<dbReference type="GO" id="GO:0004521">
    <property type="term" value="F:RNA endonuclease activity"/>
    <property type="evidence" value="ECO:0007669"/>
    <property type="project" value="TreeGrafter"/>
</dbReference>
<dbReference type="EMBL" id="LCLO01000044">
    <property type="protein sequence ID" value="KKU16982.1"/>
    <property type="molecule type" value="Genomic_DNA"/>
</dbReference>
<organism evidence="4 5">
    <name type="scientific">Candidatus Azambacteria bacterium GW2011_GWA2_45_90</name>
    <dbReference type="NCBI Taxonomy" id="1618614"/>
    <lineage>
        <taxon>Bacteria</taxon>
        <taxon>Candidatus Azamiibacteriota</taxon>
    </lineage>
</organism>
<name>A0A0G1N9G3_9BACT</name>
<dbReference type="InterPro" id="IPR022712">
    <property type="entry name" value="Beta_Casp"/>
</dbReference>
<dbReference type="PATRIC" id="fig|1618614.3.peg.518"/>
<protein>
    <submittedName>
        <fullName evidence="4">RNA-metabolising metallo-beta-lactamase</fullName>
    </submittedName>
</protein>
<dbReference type="Proteomes" id="UP000034644">
    <property type="component" value="Unassembled WGS sequence"/>
</dbReference>
<dbReference type="Gene3D" id="3.60.15.10">
    <property type="entry name" value="Ribonuclease Z/Hydroxyacylglutathione hydrolase-like"/>
    <property type="match status" value="1"/>
</dbReference>
<evidence type="ECO:0000259" key="3">
    <source>
        <dbReference type="SMART" id="SM01027"/>
    </source>
</evidence>
<evidence type="ECO:0000259" key="2">
    <source>
        <dbReference type="SMART" id="SM00849"/>
    </source>
</evidence>
<evidence type="ECO:0000256" key="1">
    <source>
        <dbReference type="ARBA" id="ARBA00022801"/>
    </source>
</evidence>
<feature type="domain" description="Beta-Casp" evidence="3">
    <location>
        <begin position="238"/>
        <end position="345"/>
    </location>
</feature>
<dbReference type="PANTHER" id="PTHR11203:SF37">
    <property type="entry name" value="INTEGRATOR COMPLEX SUBUNIT 11"/>
    <property type="match status" value="1"/>
</dbReference>
<accession>A0A0G1N9G3</accession>